<dbReference type="PANTHER" id="PTHR30477:SF3">
    <property type="entry name" value="METAL TRANSPORT SYSTEM MEMBRANE PROTEIN CT_069-RELATED"/>
    <property type="match status" value="1"/>
</dbReference>
<dbReference type="InterPro" id="IPR001626">
    <property type="entry name" value="ABC_TroCD"/>
</dbReference>
<dbReference type="Pfam" id="PF00950">
    <property type="entry name" value="ABC-3"/>
    <property type="match status" value="1"/>
</dbReference>
<keyword evidence="7 9" id="KW-0472">Membrane</keyword>
<gene>
    <name evidence="10" type="ORF">C7Y72_03800</name>
</gene>
<keyword evidence="6 9" id="KW-1133">Transmembrane helix</keyword>
<reference evidence="10 11" key="1">
    <citation type="submission" date="2018-03" db="EMBL/GenBank/DDBJ databases">
        <title>Aquarubrobacter algicola gen. nov., sp. nov., a novel actinobacterium isolated from shallow eutrophic lake during the end of cyanobacterial harmful algal blooms.</title>
        <authorList>
            <person name="Chun S.J."/>
        </authorList>
    </citation>
    <scope>NUCLEOTIDE SEQUENCE [LARGE SCALE GENOMIC DNA]</scope>
    <source>
        <strain evidence="10 11">Seoho-28</strain>
    </source>
</reference>
<dbReference type="Proteomes" id="UP000240739">
    <property type="component" value="Unassembled WGS sequence"/>
</dbReference>
<feature type="transmembrane region" description="Helical" evidence="9">
    <location>
        <begin position="43"/>
        <end position="61"/>
    </location>
</feature>
<accession>A0A2T4UN82</accession>
<dbReference type="PANTHER" id="PTHR30477">
    <property type="entry name" value="ABC-TRANSPORTER METAL-BINDING PROTEIN"/>
    <property type="match status" value="1"/>
</dbReference>
<comment type="caution">
    <text evidence="10">The sequence shown here is derived from an EMBL/GenBank/DDBJ whole genome shotgun (WGS) entry which is preliminary data.</text>
</comment>
<evidence type="ECO:0000256" key="5">
    <source>
        <dbReference type="ARBA" id="ARBA00022692"/>
    </source>
</evidence>
<dbReference type="FunFam" id="1.10.3470.10:FF:000003">
    <property type="entry name" value="Iron ABC transporter permease SitD"/>
    <property type="match status" value="1"/>
</dbReference>
<keyword evidence="3 8" id="KW-0813">Transport</keyword>
<comment type="subcellular location">
    <subcellularLocation>
        <location evidence="1 8">Cell membrane</location>
        <topology evidence="1 8">Multi-pass membrane protein</topology>
    </subcellularLocation>
</comment>
<name>A0A2T4UN82_9ACTN</name>
<sequence>MIDLLPLDYPDAVVAIGAALLGITAGALGVFAVLRERSLVGDALAHAALPGVCVAFLVTGAKDAGTLVVGAAFAGLVGALAMVAIERSGRIRPDAAIGVVLSSFFSLGIVLLTFIASSESANQAGLEKYLFGQAAGLLERDLWIMAGLAAASLLVVALAFRPLKTTLFDPAFAASTGLPARALETLMTGLLVVAVVVGLRTVGAILMVAMLTAPAVAARQLTGRLALMIPVAALIGGAVGVTGALLASGTDLPTGPVIVLVAVGVVVACVLLAPGRGVLWRAGRLRAERRRRLAEGVLVDLETALHAGPPPTAQELADVSGRRPGAVRRGLRDLERTGMLADDAGRLRLTDAGAAAAHAMLERRALFGAWLEHGHRLDVPDAREPDPTDLRASLGDDLADRLHALVRQQEARS</sequence>
<feature type="transmembrane region" description="Helical" evidence="9">
    <location>
        <begin position="258"/>
        <end position="282"/>
    </location>
</feature>
<evidence type="ECO:0000313" key="11">
    <source>
        <dbReference type="Proteomes" id="UP000240739"/>
    </source>
</evidence>
<keyword evidence="11" id="KW-1185">Reference proteome</keyword>
<keyword evidence="5 8" id="KW-0812">Transmembrane</keyword>
<dbReference type="CDD" id="cd06550">
    <property type="entry name" value="TM_ABC_iron-siderophores_like"/>
    <property type="match status" value="1"/>
</dbReference>
<dbReference type="GO" id="GO:0071281">
    <property type="term" value="P:cellular response to iron ion"/>
    <property type="evidence" value="ECO:0007669"/>
    <property type="project" value="UniProtKB-ARBA"/>
</dbReference>
<evidence type="ECO:0000256" key="9">
    <source>
        <dbReference type="SAM" id="Phobius"/>
    </source>
</evidence>
<protein>
    <recommendedName>
        <fullName evidence="12">Metal ABC transporter permease</fullName>
    </recommendedName>
</protein>
<proteinExistence type="inferred from homology"/>
<organism evidence="10 11">
    <name type="scientific">Paraconexibacter algicola</name>
    <dbReference type="NCBI Taxonomy" id="2133960"/>
    <lineage>
        <taxon>Bacteria</taxon>
        <taxon>Bacillati</taxon>
        <taxon>Actinomycetota</taxon>
        <taxon>Thermoleophilia</taxon>
        <taxon>Solirubrobacterales</taxon>
        <taxon>Paraconexibacteraceae</taxon>
        <taxon>Paraconexibacter</taxon>
    </lineage>
</organism>
<dbReference type="SUPFAM" id="SSF46785">
    <property type="entry name" value="Winged helix' DNA-binding domain"/>
    <property type="match status" value="1"/>
</dbReference>
<dbReference type="GO" id="GO:0043190">
    <property type="term" value="C:ATP-binding cassette (ABC) transporter complex"/>
    <property type="evidence" value="ECO:0007669"/>
    <property type="project" value="InterPro"/>
</dbReference>
<evidence type="ECO:0000313" key="10">
    <source>
        <dbReference type="EMBL" id="PTL60700.1"/>
    </source>
</evidence>
<keyword evidence="4" id="KW-1003">Cell membrane</keyword>
<evidence type="ECO:0000256" key="4">
    <source>
        <dbReference type="ARBA" id="ARBA00022475"/>
    </source>
</evidence>
<evidence type="ECO:0000256" key="3">
    <source>
        <dbReference type="ARBA" id="ARBA00022448"/>
    </source>
</evidence>
<dbReference type="AlphaFoldDB" id="A0A2T4UN82"/>
<dbReference type="InterPro" id="IPR036390">
    <property type="entry name" value="WH_DNA-bd_sf"/>
</dbReference>
<evidence type="ECO:0000256" key="1">
    <source>
        <dbReference type="ARBA" id="ARBA00004651"/>
    </source>
</evidence>
<feature type="transmembrane region" description="Helical" evidence="9">
    <location>
        <begin position="189"/>
        <end position="213"/>
    </location>
</feature>
<evidence type="ECO:0000256" key="8">
    <source>
        <dbReference type="RuleBase" id="RU003943"/>
    </source>
</evidence>
<dbReference type="Gene3D" id="1.10.10.10">
    <property type="entry name" value="Winged helix-like DNA-binding domain superfamily/Winged helix DNA-binding domain"/>
    <property type="match status" value="1"/>
</dbReference>
<dbReference type="GO" id="GO:0010043">
    <property type="term" value="P:response to zinc ion"/>
    <property type="evidence" value="ECO:0007669"/>
    <property type="project" value="TreeGrafter"/>
</dbReference>
<dbReference type="InterPro" id="IPR037294">
    <property type="entry name" value="ABC_BtuC-like"/>
</dbReference>
<dbReference type="InterPro" id="IPR036388">
    <property type="entry name" value="WH-like_DNA-bd_sf"/>
</dbReference>
<dbReference type="SUPFAM" id="SSF81345">
    <property type="entry name" value="ABC transporter involved in vitamin B12 uptake, BtuC"/>
    <property type="match status" value="1"/>
</dbReference>
<feature type="transmembrane region" description="Helical" evidence="9">
    <location>
        <begin position="142"/>
        <end position="160"/>
    </location>
</feature>
<evidence type="ECO:0008006" key="12">
    <source>
        <dbReference type="Google" id="ProtNLM"/>
    </source>
</evidence>
<feature type="transmembrane region" description="Helical" evidence="9">
    <location>
        <begin position="67"/>
        <end position="85"/>
    </location>
</feature>
<feature type="transmembrane region" description="Helical" evidence="9">
    <location>
        <begin position="225"/>
        <end position="246"/>
    </location>
</feature>
<evidence type="ECO:0000256" key="7">
    <source>
        <dbReference type="ARBA" id="ARBA00023136"/>
    </source>
</evidence>
<dbReference type="Gene3D" id="1.10.3470.10">
    <property type="entry name" value="ABC transporter involved in vitamin B12 uptake, BtuC"/>
    <property type="match status" value="1"/>
</dbReference>
<evidence type="ECO:0000256" key="2">
    <source>
        <dbReference type="ARBA" id="ARBA00008034"/>
    </source>
</evidence>
<feature type="transmembrane region" description="Helical" evidence="9">
    <location>
        <begin position="12"/>
        <end position="34"/>
    </location>
</feature>
<feature type="transmembrane region" description="Helical" evidence="9">
    <location>
        <begin position="97"/>
        <end position="116"/>
    </location>
</feature>
<dbReference type="OrthoDB" id="1016457at2"/>
<dbReference type="GO" id="GO:0055085">
    <property type="term" value="P:transmembrane transport"/>
    <property type="evidence" value="ECO:0007669"/>
    <property type="project" value="InterPro"/>
</dbReference>
<dbReference type="EMBL" id="PYYB01000001">
    <property type="protein sequence ID" value="PTL60700.1"/>
    <property type="molecule type" value="Genomic_DNA"/>
</dbReference>
<evidence type="ECO:0000256" key="6">
    <source>
        <dbReference type="ARBA" id="ARBA00022989"/>
    </source>
</evidence>
<comment type="similarity">
    <text evidence="2 8">Belongs to the ABC-3 integral membrane protein family.</text>
</comment>